<evidence type="ECO:0000313" key="2">
    <source>
        <dbReference type="EMBL" id="ABZ70188.1"/>
    </source>
</evidence>
<evidence type="ECO:0000259" key="1">
    <source>
        <dbReference type="Pfam" id="PF24722"/>
    </source>
</evidence>
<proteinExistence type="predicted"/>
<dbReference type="Pfam" id="PF24722">
    <property type="entry name" value="DUF7674"/>
    <property type="match status" value="1"/>
</dbReference>
<dbReference type="AlphaFoldDB" id="B0SX27"/>
<dbReference type="InterPro" id="IPR056091">
    <property type="entry name" value="DUF7674"/>
</dbReference>
<name>B0SX27_CAUSK</name>
<gene>
    <name evidence="2" type="ordered locus">Caul_1058</name>
</gene>
<dbReference type="KEGG" id="cak:Caul_1058"/>
<feature type="domain" description="DUF7674" evidence="1">
    <location>
        <begin position="7"/>
        <end position="119"/>
    </location>
</feature>
<reference evidence="2" key="1">
    <citation type="submission" date="2008-01" db="EMBL/GenBank/DDBJ databases">
        <title>Complete sequence of chromosome of Caulobacter sp. K31.</title>
        <authorList>
            <consortium name="US DOE Joint Genome Institute"/>
            <person name="Copeland A."/>
            <person name="Lucas S."/>
            <person name="Lapidus A."/>
            <person name="Barry K."/>
            <person name="Glavina del Rio T."/>
            <person name="Dalin E."/>
            <person name="Tice H."/>
            <person name="Pitluck S."/>
            <person name="Bruce D."/>
            <person name="Goodwin L."/>
            <person name="Thompson L.S."/>
            <person name="Brettin T."/>
            <person name="Detter J.C."/>
            <person name="Han C."/>
            <person name="Schmutz J."/>
            <person name="Larimer F."/>
            <person name="Land M."/>
            <person name="Hauser L."/>
            <person name="Kyrpides N."/>
            <person name="Kim E."/>
            <person name="Stephens C."/>
            <person name="Richardson P."/>
        </authorList>
    </citation>
    <scope>NUCLEOTIDE SEQUENCE [LARGE SCALE GENOMIC DNA]</scope>
    <source>
        <strain evidence="2">K31</strain>
    </source>
</reference>
<accession>B0SX27</accession>
<sequence length="127" mass="13454">MMVSRLQRLATLAPELAAAAQASADYWSPEPPPTTVLAGDLADALSSNVLLMTPSTLQAAFALCEEAILDGSTDEQAAFATGFLEALQHADGRGDFDFRTVAGFLGPTSRRHCQGMDEFHGARTRGL</sequence>
<dbReference type="HOGENOM" id="CLU_1989247_0_0_5"/>
<protein>
    <recommendedName>
        <fullName evidence="1">DUF7674 domain-containing protein</fullName>
    </recommendedName>
</protein>
<dbReference type="EMBL" id="CP000927">
    <property type="protein sequence ID" value="ABZ70188.1"/>
    <property type="molecule type" value="Genomic_DNA"/>
</dbReference>
<organism evidence="2">
    <name type="scientific">Caulobacter sp. (strain K31)</name>
    <dbReference type="NCBI Taxonomy" id="366602"/>
    <lineage>
        <taxon>Bacteria</taxon>
        <taxon>Pseudomonadati</taxon>
        <taxon>Pseudomonadota</taxon>
        <taxon>Alphaproteobacteria</taxon>
        <taxon>Caulobacterales</taxon>
        <taxon>Caulobacteraceae</taxon>
        <taxon>Caulobacter</taxon>
    </lineage>
</organism>